<dbReference type="PANTHER" id="PTHR33353:SF10">
    <property type="entry name" value="ENDO-BETA-1,4-GLUCANASE D"/>
    <property type="match status" value="1"/>
</dbReference>
<evidence type="ECO:0000256" key="4">
    <source>
        <dbReference type="ARBA" id="ARBA00022723"/>
    </source>
</evidence>
<keyword evidence="7" id="KW-0560">Oxidoreductase</keyword>
<evidence type="ECO:0000256" key="11">
    <source>
        <dbReference type="ARBA" id="ARBA00023277"/>
    </source>
</evidence>
<evidence type="ECO:0000256" key="14">
    <source>
        <dbReference type="ARBA" id="ARBA00045077"/>
    </source>
</evidence>
<dbReference type="OrthoDB" id="4849160at2759"/>
<protein>
    <recommendedName>
        <fullName evidence="15">lytic cellulose monooxygenase (C4-dehydrogenating)</fullName>
        <ecNumber evidence="15">1.14.99.56</ecNumber>
    </recommendedName>
</protein>
<evidence type="ECO:0000256" key="15">
    <source>
        <dbReference type="ARBA" id="ARBA00047174"/>
    </source>
</evidence>
<dbReference type="AlphaFoldDB" id="A0A6A6U546"/>
<keyword evidence="19" id="KW-1185">Reference proteome</keyword>
<dbReference type="Pfam" id="PF03443">
    <property type="entry name" value="AA9"/>
    <property type="match status" value="1"/>
</dbReference>
<evidence type="ECO:0000313" key="18">
    <source>
        <dbReference type="EMBL" id="KAF2666413.1"/>
    </source>
</evidence>
<evidence type="ECO:0000256" key="8">
    <source>
        <dbReference type="ARBA" id="ARBA00023008"/>
    </source>
</evidence>
<evidence type="ECO:0000256" key="6">
    <source>
        <dbReference type="ARBA" id="ARBA00023001"/>
    </source>
</evidence>
<dbReference type="EC" id="1.14.99.56" evidence="15"/>
<dbReference type="Gene3D" id="2.70.50.70">
    <property type="match status" value="1"/>
</dbReference>
<evidence type="ECO:0000256" key="7">
    <source>
        <dbReference type="ARBA" id="ARBA00023002"/>
    </source>
</evidence>
<comment type="subcellular location">
    <subcellularLocation>
        <location evidence="2">Secreted</location>
    </subcellularLocation>
</comment>
<dbReference type="InterPro" id="IPR049892">
    <property type="entry name" value="AA9"/>
</dbReference>
<evidence type="ECO:0000256" key="10">
    <source>
        <dbReference type="ARBA" id="ARBA00023157"/>
    </source>
</evidence>
<dbReference type="InterPro" id="IPR005103">
    <property type="entry name" value="AA9_LPMO"/>
</dbReference>
<dbReference type="PANTHER" id="PTHR33353">
    <property type="entry name" value="PUTATIVE (AFU_ORTHOLOGUE AFUA_1G12560)-RELATED"/>
    <property type="match status" value="1"/>
</dbReference>
<comment type="cofactor">
    <cofactor evidence="1">
        <name>Cu(2+)</name>
        <dbReference type="ChEBI" id="CHEBI:29036"/>
    </cofactor>
</comment>
<keyword evidence="5 16" id="KW-0732">Signal</keyword>
<gene>
    <name evidence="18" type="ORF">BT63DRAFT_416786</name>
</gene>
<keyword evidence="9" id="KW-0503">Monooxygenase</keyword>
<keyword evidence="8" id="KW-0186">Copper</keyword>
<feature type="signal peptide" evidence="16">
    <location>
        <begin position="1"/>
        <end position="16"/>
    </location>
</feature>
<dbReference type="GO" id="GO:0030245">
    <property type="term" value="P:cellulose catabolic process"/>
    <property type="evidence" value="ECO:0007669"/>
    <property type="project" value="UniProtKB-KW"/>
</dbReference>
<feature type="chain" id="PRO_5025438496" description="lytic cellulose monooxygenase (C4-dehydrogenating)" evidence="16">
    <location>
        <begin position="17"/>
        <end position="340"/>
    </location>
</feature>
<feature type="domain" description="Auxiliary Activity family 9 catalytic" evidence="17">
    <location>
        <begin position="17"/>
        <end position="222"/>
    </location>
</feature>
<proteinExistence type="inferred from homology"/>
<keyword evidence="11" id="KW-0119">Carbohydrate metabolism</keyword>
<keyword evidence="10" id="KW-1015">Disulfide bond</keyword>
<evidence type="ECO:0000256" key="3">
    <source>
        <dbReference type="ARBA" id="ARBA00022525"/>
    </source>
</evidence>
<keyword evidence="4" id="KW-0479">Metal-binding</keyword>
<keyword evidence="3" id="KW-0964">Secreted</keyword>
<evidence type="ECO:0000256" key="16">
    <source>
        <dbReference type="SAM" id="SignalP"/>
    </source>
</evidence>
<name>A0A6A6U546_9PEZI</name>
<evidence type="ECO:0000256" key="5">
    <source>
        <dbReference type="ARBA" id="ARBA00022729"/>
    </source>
</evidence>
<keyword evidence="6" id="KW-0136">Cellulose degradation</keyword>
<evidence type="ECO:0000256" key="13">
    <source>
        <dbReference type="ARBA" id="ARBA00044502"/>
    </source>
</evidence>
<evidence type="ECO:0000256" key="2">
    <source>
        <dbReference type="ARBA" id="ARBA00004613"/>
    </source>
</evidence>
<dbReference type="Proteomes" id="UP000799302">
    <property type="component" value="Unassembled WGS sequence"/>
</dbReference>
<comment type="similarity">
    <text evidence="13">Belongs to the polysaccharide monooxygenase AA9 family.</text>
</comment>
<keyword evidence="12" id="KW-0624">Polysaccharide degradation</keyword>
<evidence type="ECO:0000313" key="19">
    <source>
        <dbReference type="Proteomes" id="UP000799302"/>
    </source>
</evidence>
<evidence type="ECO:0000256" key="1">
    <source>
        <dbReference type="ARBA" id="ARBA00001973"/>
    </source>
</evidence>
<dbReference type="GO" id="GO:0005576">
    <property type="term" value="C:extracellular region"/>
    <property type="evidence" value="ECO:0007669"/>
    <property type="project" value="UniProtKB-SubCell"/>
</dbReference>
<accession>A0A6A6U546</accession>
<comment type="catalytic activity">
    <reaction evidence="14">
        <text>[(1-&gt;4)-beta-D-glucosyl]n+m + reduced acceptor + O2 = 4-dehydro-beta-D-glucosyl-[(1-&gt;4)-beta-D-glucosyl]n-1 + [(1-&gt;4)-beta-D-glucosyl]m + acceptor + H2O.</text>
        <dbReference type="EC" id="1.14.99.56"/>
    </reaction>
</comment>
<organism evidence="18 19">
    <name type="scientific">Microthyrium microscopicum</name>
    <dbReference type="NCBI Taxonomy" id="703497"/>
    <lineage>
        <taxon>Eukaryota</taxon>
        <taxon>Fungi</taxon>
        <taxon>Dikarya</taxon>
        <taxon>Ascomycota</taxon>
        <taxon>Pezizomycotina</taxon>
        <taxon>Dothideomycetes</taxon>
        <taxon>Dothideomycetes incertae sedis</taxon>
        <taxon>Microthyriales</taxon>
        <taxon>Microthyriaceae</taxon>
        <taxon>Microthyrium</taxon>
    </lineage>
</organism>
<evidence type="ECO:0000256" key="9">
    <source>
        <dbReference type="ARBA" id="ARBA00023033"/>
    </source>
</evidence>
<evidence type="ECO:0000259" key="17">
    <source>
        <dbReference type="Pfam" id="PF03443"/>
    </source>
</evidence>
<reference evidence="18" key="1">
    <citation type="journal article" date="2020" name="Stud. Mycol.">
        <title>101 Dothideomycetes genomes: a test case for predicting lifestyles and emergence of pathogens.</title>
        <authorList>
            <person name="Haridas S."/>
            <person name="Albert R."/>
            <person name="Binder M."/>
            <person name="Bloem J."/>
            <person name="Labutti K."/>
            <person name="Salamov A."/>
            <person name="Andreopoulos B."/>
            <person name="Baker S."/>
            <person name="Barry K."/>
            <person name="Bills G."/>
            <person name="Bluhm B."/>
            <person name="Cannon C."/>
            <person name="Castanera R."/>
            <person name="Culley D."/>
            <person name="Daum C."/>
            <person name="Ezra D."/>
            <person name="Gonzalez J."/>
            <person name="Henrissat B."/>
            <person name="Kuo A."/>
            <person name="Liang C."/>
            <person name="Lipzen A."/>
            <person name="Lutzoni F."/>
            <person name="Magnuson J."/>
            <person name="Mondo S."/>
            <person name="Nolan M."/>
            <person name="Ohm R."/>
            <person name="Pangilinan J."/>
            <person name="Park H.-J."/>
            <person name="Ramirez L."/>
            <person name="Alfaro M."/>
            <person name="Sun H."/>
            <person name="Tritt A."/>
            <person name="Yoshinaga Y."/>
            <person name="Zwiers L.-H."/>
            <person name="Turgeon B."/>
            <person name="Goodwin S."/>
            <person name="Spatafora J."/>
            <person name="Crous P."/>
            <person name="Grigoriev I."/>
        </authorList>
    </citation>
    <scope>NUCLEOTIDE SEQUENCE</scope>
    <source>
        <strain evidence="18">CBS 115976</strain>
    </source>
</reference>
<dbReference type="EMBL" id="MU004239">
    <property type="protein sequence ID" value="KAF2666413.1"/>
    <property type="molecule type" value="Genomic_DNA"/>
</dbReference>
<dbReference type="CDD" id="cd21175">
    <property type="entry name" value="LPMO_AA9"/>
    <property type="match status" value="1"/>
</dbReference>
<dbReference type="GO" id="GO:0046872">
    <property type="term" value="F:metal ion binding"/>
    <property type="evidence" value="ECO:0007669"/>
    <property type="project" value="UniProtKB-KW"/>
</dbReference>
<evidence type="ECO:0000256" key="12">
    <source>
        <dbReference type="ARBA" id="ARBA00023326"/>
    </source>
</evidence>
<sequence length="340" mass="36959">MKSFLTVALSTGVALAHSGVWNLDIDGTNYPARDTRMDGKLGAKRIEWGFRDAGVPWGPVSDVNSAGITCGLSPTPPALKAVARAGANVTVQWSGIVRTHYGPVMTYLALLPSPDAKPQSLSFFKIAEHGYNAVDKLWANEELNKHDRKDTFQLPSDIAPGTYVLRTELMSLHYATKTGPQFYSHCFNIGITSNGTAKPQGVKFPGGYTRSDPSLVYALYTPSGAQTNWESYKVPGPPKYAGKYDAPTGPVPKVSDKERGVFPPEFQAKYEAFKKKEDEEGLDFNTKLNKGQEALGHKVVDAANEASLQPIFSEHIKAQQGMNRELAALRAEAVKLGIAE</sequence>
<dbReference type="GO" id="GO:0004497">
    <property type="term" value="F:monooxygenase activity"/>
    <property type="evidence" value="ECO:0007669"/>
    <property type="project" value="UniProtKB-KW"/>
</dbReference>